<protein>
    <recommendedName>
        <fullName evidence="3">MerR family transcriptional regulator</fullName>
    </recommendedName>
</protein>
<evidence type="ECO:0000313" key="1">
    <source>
        <dbReference type="EMBL" id="MBP3957735.1"/>
    </source>
</evidence>
<comment type="caution">
    <text evidence="1">The sequence shown here is derived from an EMBL/GenBank/DDBJ whole genome shotgun (WGS) entry which is preliminary data.</text>
</comment>
<evidence type="ECO:0000313" key="2">
    <source>
        <dbReference type="Proteomes" id="UP000676565"/>
    </source>
</evidence>
<name>A0ABS5BVP9_9BACT</name>
<dbReference type="EMBL" id="JAGKQQ010000001">
    <property type="protein sequence ID" value="MBP3957735.1"/>
    <property type="molecule type" value="Genomic_DNA"/>
</dbReference>
<keyword evidence="2" id="KW-1185">Reference proteome</keyword>
<proteinExistence type="predicted"/>
<gene>
    <name evidence="1" type="ORF">J8F10_20990</name>
</gene>
<sequence>MDVSTPTAARILRISRLHAHRMLLGLGCVPRTLSDGRRRWGVRHLLAVLTTSALIGRGVRGTEAEAVGRAIASIASDEMCEAAIADGRSWVMLVGHQAMPELLFRANVEKSAKAHAEQLSAAGLQITAIDIAPLYVDLRAAVTAATEGVRDASE</sequence>
<dbReference type="RefSeq" id="WP_210657075.1">
    <property type="nucleotide sequence ID" value="NZ_JAGKQQ010000001.1"/>
</dbReference>
<accession>A0ABS5BVP9</accession>
<reference evidence="1 2" key="1">
    <citation type="submission" date="2021-04" db="EMBL/GenBank/DDBJ databases">
        <authorList>
            <person name="Ivanova A."/>
        </authorList>
    </citation>
    <scope>NUCLEOTIDE SEQUENCE [LARGE SCALE GENOMIC DNA]</scope>
    <source>
        <strain evidence="1 2">G18</strain>
    </source>
</reference>
<evidence type="ECO:0008006" key="3">
    <source>
        <dbReference type="Google" id="ProtNLM"/>
    </source>
</evidence>
<dbReference type="Proteomes" id="UP000676565">
    <property type="component" value="Unassembled WGS sequence"/>
</dbReference>
<organism evidence="1 2">
    <name type="scientific">Gemmata palustris</name>
    <dbReference type="NCBI Taxonomy" id="2822762"/>
    <lineage>
        <taxon>Bacteria</taxon>
        <taxon>Pseudomonadati</taxon>
        <taxon>Planctomycetota</taxon>
        <taxon>Planctomycetia</taxon>
        <taxon>Gemmatales</taxon>
        <taxon>Gemmataceae</taxon>
        <taxon>Gemmata</taxon>
    </lineage>
</organism>